<sequence>MSVELKGVKELERQLERRFGETAMRRKADDALEKASEYLLKELKKNFEVFKDTGASIDEMHKTKPFTAASDKLRTVVIDWVGPMDRFRLIHLNEHGYTRNGIKYTPRGMGVIAKTLESSESRYRQIIKEELRRSL</sequence>
<proteinExistence type="predicted"/>
<accession>A0A4Q7CQF4</accession>
<gene>
    <name evidence="1" type="ORF">EIG99_04495</name>
</gene>
<dbReference type="EMBL" id="RQTE01000075">
    <property type="protein sequence ID" value="RZI03042.1"/>
    <property type="molecule type" value="Genomic_DNA"/>
</dbReference>
<dbReference type="Proteomes" id="UP000293854">
    <property type="component" value="Unassembled WGS sequence"/>
</dbReference>
<dbReference type="RefSeq" id="WP_015899757.1">
    <property type="nucleotide sequence ID" value="NZ_RQTE01000075.1"/>
</dbReference>
<evidence type="ECO:0000313" key="2">
    <source>
        <dbReference type="Proteomes" id="UP000293854"/>
    </source>
</evidence>
<dbReference type="GeneID" id="93795437"/>
<protein>
    <submittedName>
        <fullName evidence="1">Uncharacterized protein</fullName>
    </submittedName>
</protein>
<reference evidence="1 2" key="1">
    <citation type="submission" date="2018-11" db="EMBL/GenBank/DDBJ databases">
        <title>Genomic profiling of Staphylococcus species from a Poultry farm system in KwaZulu-Natal, South Africa.</title>
        <authorList>
            <person name="Amoako D.G."/>
            <person name="Somboro A.M."/>
            <person name="Abia A.L.K."/>
            <person name="Bester L.A."/>
            <person name="Essack S.Y."/>
        </authorList>
    </citation>
    <scope>NUCLEOTIDE SEQUENCE [LARGE SCALE GENOMIC DNA]</scope>
    <source>
        <strain evidence="1 2">SA11</strain>
    </source>
</reference>
<organism evidence="1 2">
    <name type="scientific">Staphylococcus condimenti</name>
    <dbReference type="NCBI Taxonomy" id="70255"/>
    <lineage>
        <taxon>Bacteria</taxon>
        <taxon>Bacillati</taxon>
        <taxon>Bacillota</taxon>
        <taxon>Bacilli</taxon>
        <taxon>Bacillales</taxon>
        <taxon>Staphylococcaceae</taxon>
        <taxon>Staphylococcus</taxon>
    </lineage>
</organism>
<dbReference type="AlphaFoldDB" id="A0A4Q7CQF4"/>
<evidence type="ECO:0000313" key="1">
    <source>
        <dbReference type="EMBL" id="RZI03042.1"/>
    </source>
</evidence>
<name>A0A4Q7CQF4_9STAP</name>
<comment type="caution">
    <text evidence="1">The sequence shown here is derived from an EMBL/GenBank/DDBJ whole genome shotgun (WGS) entry which is preliminary data.</text>
</comment>